<dbReference type="OrthoDB" id="1407557at2759"/>
<dbReference type="Proteomes" id="UP000242715">
    <property type="component" value="Unassembled WGS sequence"/>
</dbReference>
<dbReference type="AlphaFoldDB" id="A0A2Z6MTE9"/>
<accession>A0A2Z6MTE9</accession>
<evidence type="ECO:0000259" key="1">
    <source>
        <dbReference type="Pfam" id="PF13966"/>
    </source>
</evidence>
<name>A0A2Z6MTE9_TRISU</name>
<organism evidence="2 3">
    <name type="scientific">Trifolium subterraneum</name>
    <name type="common">Subterranean clover</name>
    <dbReference type="NCBI Taxonomy" id="3900"/>
    <lineage>
        <taxon>Eukaryota</taxon>
        <taxon>Viridiplantae</taxon>
        <taxon>Streptophyta</taxon>
        <taxon>Embryophyta</taxon>
        <taxon>Tracheophyta</taxon>
        <taxon>Spermatophyta</taxon>
        <taxon>Magnoliopsida</taxon>
        <taxon>eudicotyledons</taxon>
        <taxon>Gunneridae</taxon>
        <taxon>Pentapetalae</taxon>
        <taxon>rosids</taxon>
        <taxon>fabids</taxon>
        <taxon>Fabales</taxon>
        <taxon>Fabaceae</taxon>
        <taxon>Papilionoideae</taxon>
        <taxon>50 kb inversion clade</taxon>
        <taxon>NPAAA clade</taxon>
        <taxon>Hologalegina</taxon>
        <taxon>IRL clade</taxon>
        <taxon>Trifolieae</taxon>
        <taxon>Trifolium</taxon>
    </lineage>
</organism>
<gene>
    <name evidence="2" type="ORF">TSUD_207680</name>
</gene>
<protein>
    <recommendedName>
        <fullName evidence="1">Reverse transcriptase zinc-binding domain-containing protein</fullName>
    </recommendedName>
</protein>
<sequence length="198" mass="22314">MWRLIKDILPTRAKLKNKGISLDLLCPLCHLEEESASHLFLQCDLMKFTLFASHLGFHVPLNTDLHYWILKWLTCQDALGSQLFCTLLWKFWTAINNVVFNGIQLEPVRIAEEAMSFVQEYNAANPIKRGRISSSLPNILPAAPRPLFSIFVDVGCCVLGPTTWGLVIKNQDCNCVFSACKRDERYCSRTSHGGGVGN</sequence>
<proteinExistence type="predicted"/>
<dbReference type="InterPro" id="IPR026960">
    <property type="entry name" value="RVT-Znf"/>
</dbReference>
<evidence type="ECO:0000313" key="3">
    <source>
        <dbReference type="Proteomes" id="UP000242715"/>
    </source>
</evidence>
<feature type="domain" description="Reverse transcriptase zinc-binding" evidence="1">
    <location>
        <begin position="1"/>
        <end position="47"/>
    </location>
</feature>
<dbReference type="EMBL" id="DF973612">
    <property type="protein sequence ID" value="GAU35964.1"/>
    <property type="molecule type" value="Genomic_DNA"/>
</dbReference>
<reference evidence="3" key="1">
    <citation type="journal article" date="2017" name="Front. Plant Sci.">
        <title>Climate Clever Clovers: New Paradigm to Reduce the Environmental Footprint of Ruminants by Breeding Low Methanogenic Forages Utilizing Haplotype Variation.</title>
        <authorList>
            <person name="Kaur P."/>
            <person name="Appels R."/>
            <person name="Bayer P.E."/>
            <person name="Keeble-Gagnere G."/>
            <person name="Wang J."/>
            <person name="Hirakawa H."/>
            <person name="Shirasawa K."/>
            <person name="Vercoe P."/>
            <person name="Stefanova K."/>
            <person name="Durmic Z."/>
            <person name="Nichols P."/>
            <person name="Revell C."/>
            <person name="Isobe S.N."/>
            <person name="Edwards D."/>
            <person name="Erskine W."/>
        </authorList>
    </citation>
    <scope>NUCLEOTIDE SEQUENCE [LARGE SCALE GENOMIC DNA]</scope>
    <source>
        <strain evidence="3">cv. Daliak</strain>
    </source>
</reference>
<keyword evidence="3" id="KW-1185">Reference proteome</keyword>
<dbReference type="Pfam" id="PF13966">
    <property type="entry name" value="zf-RVT"/>
    <property type="match status" value="1"/>
</dbReference>
<evidence type="ECO:0000313" key="2">
    <source>
        <dbReference type="EMBL" id="GAU35964.1"/>
    </source>
</evidence>